<dbReference type="GO" id="GO:0005524">
    <property type="term" value="F:ATP binding"/>
    <property type="evidence" value="ECO:0007669"/>
    <property type="project" value="UniProtKB-KW"/>
</dbReference>
<dbReference type="SMART" id="SM00091">
    <property type="entry name" value="PAS"/>
    <property type="match status" value="7"/>
</dbReference>
<dbReference type="GO" id="GO:0005737">
    <property type="term" value="C:cytoplasm"/>
    <property type="evidence" value="ECO:0007669"/>
    <property type="project" value="InterPro"/>
</dbReference>
<keyword evidence="12" id="KW-0378">Hydrolase</keyword>
<protein>
    <recommendedName>
        <fullName evidence="3">histidine kinase</fullName>
        <ecNumber evidence="3">2.7.13.3</ecNumber>
    </recommendedName>
</protein>
<feature type="active site" evidence="12">
    <location>
        <position position="28"/>
    </location>
</feature>
<keyword evidence="22" id="KW-1185">Reference proteome</keyword>
<dbReference type="SUPFAM" id="SSF55785">
    <property type="entry name" value="PYP-like sensor domain (PAS domain)"/>
    <property type="match status" value="7"/>
</dbReference>
<dbReference type="Pfam" id="PF02518">
    <property type="entry name" value="HATPase_c"/>
    <property type="match status" value="1"/>
</dbReference>
<feature type="domain" description="PAS" evidence="17">
    <location>
        <begin position="983"/>
        <end position="1057"/>
    </location>
</feature>
<dbReference type="Pfam" id="PF00072">
    <property type="entry name" value="Response_reg"/>
    <property type="match status" value="1"/>
</dbReference>
<evidence type="ECO:0000256" key="2">
    <source>
        <dbReference type="ARBA" id="ARBA00004370"/>
    </source>
</evidence>
<dbReference type="InterPro" id="IPR001789">
    <property type="entry name" value="Sig_transdc_resp-reg_receiver"/>
</dbReference>
<feature type="domain" description="CheR-type methyltransferase" evidence="20">
    <location>
        <begin position="227"/>
        <end position="484"/>
    </location>
</feature>
<comment type="subcellular location">
    <subcellularLocation>
        <location evidence="2">Membrane</location>
    </subcellularLocation>
</comment>
<evidence type="ECO:0000256" key="3">
    <source>
        <dbReference type="ARBA" id="ARBA00012438"/>
    </source>
</evidence>
<dbReference type="GO" id="GO:0000156">
    <property type="term" value="F:phosphorelay response regulator activity"/>
    <property type="evidence" value="ECO:0007669"/>
    <property type="project" value="InterPro"/>
</dbReference>
<dbReference type="Pfam" id="PF00512">
    <property type="entry name" value="HisKA"/>
    <property type="match status" value="1"/>
</dbReference>
<dbReference type="SUPFAM" id="SSF52738">
    <property type="entry name" value="Methylesterase CheB, C-terminal domain"/>
    <property type="match status" value="1"/>
</dbReference>
<reference evidence="21 22" key="1">
    <citation type="submission" date="2019-02" db="EMBL/GenBank/DDBJ databases">
        <title>Deep-cultivation of Planctomycetes and their phenomic and genomic characterization uncovers novel biology.</title>
        <authorList>
            <person name="Wiegand S."/>
            <person name="Jogler M."/>
            <person name="Boedeker C."/>
            <person name="Pinto D."/>
            <person name="Vollmers J."/>
            <person name="Rivas-Marin E."/>
            <person name="Kohn T."/>
            <person name="Peeters S.H."/>
            <person name="Heuer A."/>
            <person name="Rast P."/>
            <person name="Oberbeckmann S."/>
            <person name="Bunk B."/>
            <person name="Jeske O."/>
            <person name="Meyerdierks A."/>
            <person name="Storesund J.E."/>
            <person name="Kallscheuer N."/>
            <person name="Luecker S."/>
            <person name="Lage O.M."/>
            <person name="Pohl T."/>
            <person name="Merkel B.J."/>
            <person name="Hornburger P."/>
            <person name="Mueller R.-W."/>
            <person name="Bruemmer F."/>
            <person name="Labrenz M."/>
            <person name="Spormann A.M."/>
            <person name="Op Den Camp H."/>
            <person name="Overmann J."/>
            <person name="Amann R."/>
            <person name="Jetten M.S.M."/>
            <person name="Mascher T."/>
            <person name="Medema M.H."/>
            <person name="Devos D.P."/>
            <person name="Kaster A.-K."/>
            <person name="Ovreas L."/>
            <person name="Rohde M."/>
            <person name="Galperin M.Y."/>
            <person name="Jogler C."/>
        </authorList>
    </citation>
    <scope>NUCLEOTIDE SEQUENCE [LARGE SCALE GENOMIC DNA]</scope>
    <source>
        <strain evidence="21 22">Pla52n</strain>
    </source>
</reference>
<dbReference type="SMART" id="SM00387">
    <property type="entry name" value="HATPase_c"/>
    <property type="match status" value="1"/>
</dbReference>
<evidence type="ECO:0000259" key="19">
    <source>
        <dbReference type="PROSITE" id="PS50122"/>
    </source>
</evidence>
<dbReference type="Gene3D" id="3.30.565.10">
    <property type="entry name" value="Histidine kinase-like ATPase, C-terminal domain"/>
    <property type="match status" value="1"/>
</dbReference>
<dbReference type="InterPro" id="IPR036097">
    <property type="entry name" value="HisK_dim/P_sf"/>
</dbReference>
<evidence type="ECO:0000256" key="11">
    <source>
        <dbReference type="ARBA" id="ARBA00023306"/>
    </source>
</evidence>
<dbReference type="InterPro" id="IPR005467">
    <property type="entry name" value="His_kinase_dom"/>
</dbReference>
<dbReference type="FunFam" id="3.30.565.10:FF:000010">
    <property type="entry name" value="Sensor histidine kinase RcsC"/>
    <property type="match status" value="1"/>
</dbReference>
<dbReference type="InterPro" id="IPR022642">
    <property type="entry name" value="CheR_C"/>
</dbReference>
<proteinExistence type="predicted"/>
<dbReference type="InterPro" id="IPR035965">
    <property type="entry name" value="PAS-like_dom_sf"/>
</dbReference>
<evidence type="ECO:0000256" key="9">
    <source>
        <dbReference type="ARBA" id="ARBA00023012"/>
    </source>
</evidence>
<feature type="domain" description="PAC" evidence="18">
    <location>
        <begin position="1480"/>
        <end position="1532"/>
    </location>
</feature>
<keyword evidence="7 21" id="KW-0418">Kinase</keyword>
<feature type="domain" description="CheB-type methylesterase" evidence="19">
    <location>
        <begin position="14"/>
        <end position="198"/>
    </location>
</feature>
<dbReference type="CDD" id="cd16922">
    <property type="entry name" value="HATPase_EvgS-ArcB-TorS-like"/>
    <property type="match status" value="1"/>
</dbReference>
<feature type="domain" description="PAC" evidence="18">
    <location>
        <begin position="1610"/>
        <end position="1665"/>
    </location>
</feature>
<keyword evidence="6" id="KW-0547">Nucleotide-binding</keyword>
<organism evidence="21 22">
    <name type="scientific">Stieleria varia</name>
    <dbReference type="NCBI Taxonomy" id="2528005"/>
    <lineage>
        <taxon>Bacteria</taxon>
        <taxon>Pseudomonadati</taxon>
        <taxon>Planctomycetota</taxon>
        <taxon>Planctomycetia</taxon>
        <taxon>Pirellulales</taxon>
        <taxon>Pirellulaceae</taxon>
        <taxon>Stieleria</taxon>
    </lineage>
</organism>
<dbReference type="GO" id="GO:0000155">
    <property type="term" value="F:phosphorelay sensor kinase activity"/>
    <property type="evidence" value="ECO:0007669"/>
    <property type="project" value="InterPro"/>
</dbReference>
<dbReference type="FunFam" id="3.30.450.20:FF:000099">
    <property type="entry name" value="Sensory box sensor histidine kinase"/>
    <property type="match status" value="1"/>
</dbReference>
<dbReference type="OrthoDB" id="288469at2"/>
<evidence type="ECO:0000313" key="21">
    <source>
        <dbReference type="EMBL" id="TWU02595.1"/>
    </source>
</evidence>
<feature type="active site" evidence="12">
    <location>
        <position position="55"/>
    </location>
</feature>
<keyword evidence="5 21" id="KW-0808">Transferase</keyword>
<dbReference type="Pfam" id="PF13596">
    <property type="entry name" value="PAS_10"/>
    <property type="match status" value="1"/>
</dbReference>
<feature type="domain" description="PAC" evidence="18">
    <location>
        <begin position="1742"/>
        <end position="1794"/>
    </location>
</feature>
<dbReference type="InterPro" id="IPR003661">
    <property type="entry name" value="HisK_dim/P_dom"/>
</dbReference>
<dbReference type="InterPro" id="IPR001610">
    <property type="entry name" value="PAC"/>
</dbReference>
<dbReference type="Gene3D" id="1.10.287.130">
    <property type="match status" value="1"/>
</dbReference>
<dbReference type="InterPro" id="IPR000673">
    <property type="entry name" value="Sig_transdc_resp-reg_Me-estase"/>
</dbReference>
<dbReference type="Pfam" id="PF08447">
    <property type="entry name" value="PAS_3"/>
    <property type="match status" value="3"/>
</dbReference>
<dbReference type="NCBIfam" id="TIGR00229">
    <property type="entry name" value="sensory_box"/>
    <property type="match status" value="6"/>
</dbReference>
<comment type="catalytic activity">
    <reaction evidence="1">
        <text>ATP + protein L-histidine = ADP + protein N-phospho-L-histidine.</text>
        <dbReference type="EC" id="2.7.13.3"/>
    </reaction>
</comment>
<dbReference type="PROSITE" id="PS50113">
    <property type="entry name" value="PAC"/>
    <property type="match status" value="5"/>
</dbReference>
<dbReference type="PROSITE" id="PS50123">
    <property type="entry name" value="CHER"/>
    <property type="match status" value="1"/>
</dbReference>
<dbReference type="SMART" id="SM00388">
    <property type="entry name" value="HisKA"/>
    <property type="match status" value="1"/>
</dbReference>
<dbReference type="Gene3D" id="3.40.50.2300">
    <property type="match status" value="1"/>
</dbReference>
<dbReference type="InterPro" id="IPR000014">
    <property type="entry name" value="PAS"/>
</dbReference>
<name>A0A5C6ARK1_9BACT</name>
<dbReference type="CDD" id="cd00082">
    <property type="entry name" value="HisKA"/>
    <property type="match status" value="1"/>
</dbReference>
<dbReference type="Pfam" id="PF08448">
    <property type="entry name" value="PAS_4"/>
    <property type="match status" value="1"/>
</dbReference>
<keyword evidence="4 13" id="KW-0597">Phosphoprotein</keyword>
<feature type="domain" description="PAS" evidence="17">
    <location>
        <begin position="1112"/>
        <end position="1184"/>
    </location>
</feature>
<dbReference type="PROSITE" id="PS50110">
    <property type="entry name" value="RESPONSE_REGULATORY"/>
    <property type="match status" value="1"/>
</dbReference>
<evidence type="ECO:0000259" key="20">
    <source>
        <dbReference type="PROSITE" id="PS50123"/>
    </source>
</evidence>
<dbReference type="InterPro" id="IPR003594">
    <property type="entry name" value="HATPase_dom"/>
</dbReference>
<evidence type="ECO:0000259" key="16">
    <source>
        <dbReference type="PROSITE" id="PS50110"/>
    </source>
</evidence>
<dbReference type="InterPro" id="IPR003018">
    <property type="entry name" value="GAF"/>
</dbReference>
<dbReference type="PROSITE" id="PS50122">
    <property type="entry name" value="CHEB"/>
    <property type="match status" value="1"/>
</dbReference>
<dbReference type="InterPro" id="IPR000700">
    <property type="entry name" value="PAS-assoc_C"/>
</dbReference>
<dbReference type="Pfam" id="PF03705">
    <property type="entry name" value="CheR_N"/>
    <property type="match status" value="1"/>
</dbReference>
<evidence type="ECO:0000256" key="12">
    <source>
        <dbReference type="PROSITE-ProRule" id="PRU00050"/>
    </source>
</evidence>
<gene>
    <name evidence="21" type="primary">luxQ_1</name>
    <name evidence="21" type="ORF">Pla52n_36510</name>
</gene>
<dbReference type="FunFam" id="3.30.450.20:FF:000155">
    <property type="entry name" value="Sensor histidine kinase TodS"/>
    <property type="match status" value="2"/>
</dbReference>
<dbReference type="PROSITE" id="PS50112">
    <property type="entry name" value="PAS"/>
    <property type="match status" value="6"/>
</dbReference>
<evidence type="ECO:0000256" key="6">
    <source>
        <dbReference type="ARBA" id="ARBA00022741"/>
    </source>
</evidence>
<dbReference type="Gene3D" id="3.30.450.40">
    <property type="match status" value="1"/>
</dbReference>
<keyword evidence="10" id="KW-0472">Membrane</keyword>
<dbReference type="CDD" id="cd16434">
    <property type="entry name" value="CheB-CheR_fusion"/>
    <property type="match status" value="1"/>
</dbReference>
<dbReference type="InterPro" id="IPR029016">
    <property type="entry name" value="GAF-like_dom_sf"/>
</dbReference>
<dbReference type="SUPFAM" id="SSF47384">
    <property type="entry name" value="Homodimeric domain of signal transducing histidine kinase"/>
    <property type="match status" value="1"/>
</dbReference>
<dbReference type="PRINTS" id="PR00996">
    <property type="entry name" value="CHERMTFRASE"/>
</dbReference>
<feature type="active site" evidence="12">
    <location>
        <position position="147"/>
    </location>
</feature>
<dbReference type="SUPFAM" id="SSF52172">
    <property type="entry name" value="CheY-like"/>
    <property type="match status" value="1"/>
</dbReference>
<dbReference type="SUPFAM" id="SSF55781">
    <property type="entry name" value="GAF domain-like"/>
    <property type="match status" value="1"/>
</dbReference>
<feature type="domain" description="PAS" evidence="17">
    <location>
        <begin position="1666"/>
        <end position="1740"/>
    </location>
</feature>
<dbReference type="Gene3D" id="3.40.50.180">
    <property type="entry name" value="Methylesterase CheB, C-terminal domain"/>
    <property type="match status" value="1"/>
</dbReference>
<feature type="domain" description="PAC" evidence="18">
    <location>
        <begin position="1061"/>
        <end position="1111"/>
    </location>
</feature>
<dbReference type="InterPro" id="IPR013767">
    <property type="entry name" value="PAS_fold"/>
</dbReference>
<dbReference type="Gene3D" id="3.30.450.20">
    <property type="entry name" value="PAS domain"/>
    <property type="match status" value="7"/>
</dbReference>
<dbReference type="Proteomes" id="UP000320176">
    <property type="component" value="Unassembled WGS sequence"/>
</dbReference>
<dbReference type="CDD" id="cd17546">
    <property type="entry name" value="REC_hyHK_CKI1_RcsC-like"/>
    <property type="match status" value="1"/>
</dbReference>
<dbReference type="SMART" id="SM00138">
    <property type="entry name" value="MeTrc"/>
    <property type="match status" value="1"/>
</dbReference>
<dbReference type="Gene3D" id="2.10.70.100">
    <property type="match status" value="1"/>
</dbReference>
<dbReference type="Pfam" id="PF00989">
    <property type="entry name" value="PAS"/>
    <property type="match status" value="1"/>
</dbReference>
<dbReference type="GO" id="GO:0008757">
    <property type="term" value="F:S-adenosylmethionine-dependent methyltransferase activity"/>
    <property type="evidence" value="ECO:0007669"/>
    <property type="project" value="InterPro"/>
</dbReference>
<dbReference type="InterPro" id="IPR036890">
    <property type="entry name" value="HATPase_C_sf"/>
</dbReference>
<dbReference type="FunFam" id="1.10.287.130:FF:000038">
    <property type="entry name" value="Sensory transduction histidine kinase"/>
    <property type="match status" value="1"/>
</dbReference>
<feature type="coiled-coil region" evidence="14">
    <location>
        <begin position="1390"/>
        <end position="1417"/>
    </location>
</feature>
<evidence type="ECO:0000256" key="8">
    <source>
        <dbReference type="ARBA" id="ARBA00022840"/>
    </source>
</evidence>
<keyword evidence="9" id="KW-0902">Two-component regulatory system</keyword>
<dbReference type="GO" id="GO:0008984">
    <property type="term" value="F:protein-glutamate methylesterase activity"/>
    <property type="evidence" value="ECO:0007669"/>
    <property type="project" value="InterPro"/>
</dbReference>
<dbReference type="SMART" id="SM00448">
    <property type="entry name" value="REC"/>
    <property type="match status" value="1"/>
</dbReference>
<evidence type="ECO:0000256" key="14">
    <source>
        <dbReference type="SAM" id="Coils"/>
    </source>
</evidence>
<dbReference type="Pfam" id="PF01339">
    <property type="entry name" value="CheB_methylest"/>
    <property type="match status" value="1"/>
</dbReference>
<feature type="modified residue" description="4-aspartylphosphate" evidence="13">
    <location>
        <position position="2114"/>
    </location>
</feature>
<feature type="domain" description="PAS" evidence="17">
    <location>
        <begin position="1533"/>
        <end position="1605"/>
    </location>
</feature>
<dbReference type="PANTHER" id="PTHR24422:SF27">
    <property type="entry name" value="PROTEIN-GLUTAMATE O-METHYLTRANSFERASE"/>
    <property type="match status" value="1"/>
</dbReference>
<dbReference type="InterPro" id="IPR022641">
    <property type="entry name" value="CheR_N"/>
</dbReference>
<dbReference type="PANTHER" id="PTHR24422">
    <property type="entry name" value="CHEMOTAXIS PROTEIN METHYLTRANSFERASE"/>
    <property type="match status" value="1"/>
</dbReference>
<evidence type="ECO:0000256" key="13">
    <source>
        <dbReference type="PROSITE-ProRule" id="PRU00169"/>
    </source>
</evidence>
<comment type="caution">
    <text evidence="21">The sequence shown here is derived from an EMBL/GenBank/DDBJ whole genome shotgun (WGS) entry which is preliminary data.</text>
</comment>
<dbReference type="Gene3D" id="3.40.50.150">
    <property type="entry name" value="Vaccinia Virus protein VP39"/>
    <property type="match status" value="1"/>
</dbReference>
<dbReference type="InterPro" id="IPR035909">
    <property type="entry name" value="CheB_C"/>
</dbReference>
<keyword evidence="8" id="KW-0067">ATP-binding</keyword>
<evidence type="ECO:0000313" key="22">
    <source>
        <dbReference type="Proteomes" id="UP000320176"/>
    </source>
</evidence>
<feature type="domain" description="PAC" evidence="18">
    <location>
        <begin position="1188"/>
        <end position="1241"/>
    </location>
</feature>
<dbReference type="InterPro" id="IPR029063">
    <property type="entry name" value="SAM-dependent_MTases_sf"/>
</dbReference>
<sequence length="2180" mass="244725">MPVQNIHSLPMNHPIRNLPPLIVGVGASAGGLEAFQELLRSLQDTNDIAIVFVQHLEKESDELLIELLSKSTPLDVVRIGGRKKVKAGSIYVCPPWTLLELRNSSLRIANADSNVRPDAPIDHFLQSLADDQGERGVGVILSGTGSDGTLGLKAINDAGGMTFTQSAESAKFDSMPRSAMTTGVADHVLSPEMIGLELKKYAAYLSSVENSLDSLSTSRIHEAIPTISKRLMEVTNHNFQHYKQNTLARRIRRRMHVLKLSQVDAYVKFLVQDEDEPQALFRELLISVTEFFRDPDAFELLSQSVIPKLFANRVSSDTVRIWVPGCATGEEAYSIAMLCREHMDQIPSPPEVQIFATDIDDHALKICRQGTYPIGIEDEISKERLQRFFIKRGKKFQVTREIRELVMFSSHNLISDPPFSRLDMISCRNLLIYLGPHLQKKLIPLFHYSLRPSGYLLLGPSENISSHAELFRVVDAKYRLSQRKGTGVNTTAALSTNDAGSANGGPDMNPLNADDETEDLMQIMQRIVLDEFAPKSVIVDEDGKILCASADMHKYLTVGTGSFQNNVIKMARNGLRVGLRATLQEAKAKRRRVVHDNLSVRIDGKLQPVMLTIQPMPRVGEEAELFMIVFHDAGLPLTHGDELANLDGTENSVSIRADSDADSLIAHLERELASTRNDLERSIQEFETANEELKSSNEELLSLNEEMQSANEELETSKEEIQGVVRALEQSNSDLNNLLRSTQIATIFLDDDLRIRSYTPAATQIYGLIPTDIGRPLKQLMPLADKIPPLPELKDLDADSPIEDAIQTQTGEWYIRRVLPYLSQSGEREGIVVTFNNVTEERVSQEKIRESEGQLRSLVSSTAEGIYGIDLNGNCTFANNACVNLLGYESPDQLLGRHMHELIHHTKPDGTSYPAEDCRIYGAYRLGERVHADDEFYWRADGSSFDVEYWAYPQFKEGEVVGCVVTFLDISERKKWQSELAEREENLRRVIDNMLGFVGILDVNGVLREVNATALLAGGLRRNDVIGKPFWECYWWSHDDQTAVDLRNAIESAVNGEVVRYDVEVRMAGDSRITIDFMLVPVRDDNGVISHLIPSGIDISERIWAEREVQQRIAQLNLALESGQMGIWEWDIPANHVTWSPRLYEMFGYTEQTFVPTKAGFLDAIHPDDRERIESLLDSAFARQCEDHELEFRVIRGDHDGFVWTHCRGNVRRDADGRPLSILSVAVDVTERKQRELSLTFLADLHSRLAALTSADAIIAEASQRIAQHMQVSHVLVVEMDKDAEQADVISDFCTDGSPSLVGVYNMSDFAAVEERHALASGHAMVVNDTSSATRSDRYKQSFASLQIGAIINAPCSRDQQLEFMICITKRHAHMWRDDEIDLMRQLSNIIRLKLERANAEAALRESEIKFRDLADNISQFTWMADASGSISWYNQRWFEYTGTTLDEMRDWGWKSVQHPEHLERVIGSWTQSLESGEVWEDTFPLRSKDGEYRWFLSRAQPIRDATGRIVRWFGTNTDITDARQASEALQASQERLRLGIEVADFALAQIDYSTDTVLLSSEAARLYGLGESEIQVTREQIHETFHTDDRVSLQHCIAESLKLDGAGQMAVEHRIVMPNGSVRWLNIRKRIFFDHDTNPPRPKNGILAARDVTDHKHWELELADRESHLRRVINNQLGLVGVIDRDGVLVEVDDRSMNIAGVNRDDVIGKHFAECAWWTYDESIVEQMRSAMDTAFGGETVRFDIALYQKSDLRLMIDFMMAPVMGEDDNVEFLIWSGVDISERKLAEEQLLQARAVAESANQSKSEFLANMSHEIRTPMTAILGYTDLIADQLQDTEAMDHVRTIRRNGDFLLDIINDILDLSKIEAGKFEISQQAFSPQRLVEDVRSIMEVRASGSKIELGVEYRGPIPEQIESDPKRLRQVLINLVGNAIKFTPEGSVELVVSYTEQSRRLRFDVIDSGIGISDKQRKRLFQPFSQGDGNVNREFGGTGLGLAISKRLTEMLGGDISVQSELGKGSTFTVSIVIGESQHVSLVNPVADTPEPHSTTSSSAVHLSCHVLVVDDRRDIRFLSKRFLTSAGATVDEAEDGEVAIAKVTHAIEQGRPYDLILLDMQMPRLDGYTTAKALRQLGFAEPIIALTADAMQGDMKRCLESGCDDYLSKPIDKTQLLNLVGKLTS</sequence>
<evidence type="ECO:0000256" key="7">
    <source>
        <dbReference type="ARBA" id="ARBA00022777"/>
    </source>
</evidence>
<dbReference type="SUPFAM" id="SSF55874">
    <property type="entry name" value="ATPase domain of HSP90 chaperone/DNA topoisomerase II/histidine kinase"/>
    <property type="match status" value="1"/>
</dbReference>
<feature type="coiled-coil region" evidence="14">
    <location>
        <begin position="665"/>
        <end position="731"/>
    </location>
</feature>
<dbReference type="SMART" id="SM00065">
    <property type="entry name" value="GAF"/>
    <property type="match status" value="1"/>
</dbReference>
<dbReference type="InterPro" id="IPR050903">
    <property type="entry name" value="Bact_Chemotaxis_MeTrfase"/>
</dbReference>
<accession>A0A5C6ARK1</accession>
<evidence type="ECO:0000259" key="18">
    <source>
        <dbReference type="PROSITE" id="PS50113"/>
    </source>
</evidence>
<dbReference type="GO" id="GO:0006355">
    <property type="term" value="P:regulation of DNA-templated transcription"/>
    <property type="evidence" value="ECO:0007669"/>
    <property type="project" value="InterPro"/>
</dbReference>
<dbReference type="EC" id="2.7.13.3" evidence="3"/>
<dbReference type="SUPFAM" id="SSF47757">
    <property type="entry name" value="Chemotaxis receptor methyltransferase CheR, N-terminal domain"/>
    <property type="match status" value="1"/>
</dbReference>
<dbReference type="InterPro" id="IPR013655">
    <property type="entry name" value="PAS_fold_3"/>
</dbReference>
<dbReference type="GO" id="GO:0016020">
    <property type="term" value="C:membrane"/>
    <property type="evidence" value="ECO:0007669"/>
    <property type="project" value="UniProtKB-SubCell"/>
</dbReference>
<dbReference type="EMBL" id="SJPN01000004">
    <property type="protein sequence ID" value="TWU02595.1"/>
    <property type="molecule type" value="Genomic_DNA"/>
</dbReference>
<evidence type="ECO:0000256" key="1">
    <source>
        <dbReference type="ARBA" id="ARBA00000085"/>
    </source>
</evidence>
<feature type="domain" description="PAS" evidence="17">
    <location>
        <begin position="1407"/>
        <end position="1477"/>
    </location>
</feature>
<dbReference type="GO" id="GO:0006935">
    <property type="term" value="P:chemotaxis"/>
    <property type="evidence" value="ECO:0007669"/>
    <property type="project" value="UniProtKB-UniRule"/>
</dbReference>
<evidence type="ECO:0000259" key="17">
    <source>
        <dbReference type="PROSITE" id="PS50112"/>
    </source>
</evidence>
<feature type="domain" description="Histidine kinase" evidence="15">
    <location>
        <begin position="1812"/>
        <end position="2030"/>
    </location>
</feature>
<keyword evidence="11" id="KW-0131">Cell cycle</keyword>
<feature type="domain" description="PAS" evidence="17">
    <location>
        <begin position="851"/>
        <end position="904"/>
    </location>
</feature>
<dbReference type="PROSITE" id="PS50109">
    <property type="entry name" value="HIS_KIN"/>
    <property type="match status" value="1"/>
</dbReference>
<dbReference type="Pfam" id="PF01739">
    <property type="entry name" value="CheR"/>
    <property type="match status" value="1"/>
</dbReference>
<dbReference type="InterPro" id="IPR011006">
    <property type="entry name" value="CheY-like_superfamily"/>
</dbReference>
<dbReference type="Pfam" id="PF13426">
    <property type="entry name" value="PAS_9"/>
    <property type="match status" value="1"/>
</dbReference>
<feature type="domain" description="Response regulatory" evidence="16">
    <location>
        <begin position="2060"/>
        <end position="2179"/>
    </location>
</feature>
<dbReference type="SUPFAM" id="SSF53335">
    <property type="entry name" value="S-adenosyl-L-methionine-dependent methyltransferases"/>
    <property type="match status" value="1"/>
</dbReference>
<dbReference type="SMART" id="SM00086">
    <property type="entry name" value="PAC"/>
    <property type="match status" value="7"/>
</dbReference>
<keyword evidence="12" id="KW-0145">Chemotaxis</keyword>
<evidence type="ECO:0000256" key="4">
    <source>
        <dbReference type="ARBA" id="ARBA00022553"/>
    </source>
</evidence>
<evidence type="ECO:0000256" key="5">
    <source>
        <dbReference type="ARBA" id="ARBA00022679"/>
    </source>
</evidence>
<evidence type="ECO:0000256" key="10">
    <source>
        <dbReference type="ARBA" id="ARBA00023136"/>
    </source>
</evidence>
<evidence type="ECO:0000259" key="15">
    <source>
        <dbReference type="PROSITE" id="PS50109"/>
    </source>
</evidence>
<dbReference type="CDD" id="cd00130">
    <property type="entry name" value="PAS"/>
    <property type="match status" value="6"/>
</dbReference>
<keyword evidence="14" id="KW-0175">Coiled coil</keyword>
<dbReference type="InterPro" id="IPR000780">
    <property type="entry name" value="CheR_MeTrfase"/>
</dbReference>
<dbReference type="InterPro" id="IPR013656">
    <property type="entry name" value="PAS_4"/>
</dbReference>